<dbReference type="InterPro" id="IPR018497">
    <property type="entry name" value="Peptidase_M13_C"/>
</dbReference>
<keyword evidence="4" id="KW-0479">Metal-binding</keyword>
<dbReference type="OrthoDB" id="6475849at2759"/>
<dbReference type="PRINTS" id="PR00786">
    <property type="entry name" value="NEPRILYSIN"/>
</dbReference>
<keyword evidence="7" id="KW-0482">Metalloprotease</keyword>
<dbReference type="Gene3D" id="1.10.1380.10">
    <property type="entry name" value="Neutral endopeptidase , domain2"/>
    <property type="match status" value="1"/>
</dbReference>
<keyword evidence="5" id="KW-0378">Hydrolase</keyword>
<keyword evidence="13" id="KW-1185">Reference proteome</keyword>
<dbReference type="InterPro" id="IPR000718">
    <property type="entry name" value="Peptidase_M13"/>
</dbReference>
<evidence type="ECO:0000256" key="6">
    <source>
        <dbReference type="ARBA" id="ARBA00022833"/>
    </source>
</evidence>
<gene>
    <name evidence="12" type="ORF">TCAL_01898</name>
</gene>
<dbReference type="EMBL" id="VCGU01000007">
    <property type="protein sequence ID" value="TRY73034.1"/>
    <property type="molecule type" value="Genomic_DNA"/>
</dbReference>
<evidence type="ECO:0000256" key="2">
    <source>
        <dbReference type="ARBA" id="ARBA00007357"/>
    </source>
</evidence>
<evidence type="ECO:0000313" key="13">
    <source>
        <dbReference type="Proteomes" id="UP000318571"/>
    </source>
</evidence>
<dbReference type="Pfam" id="PF01431">
    <property type="entry name" value="Peptidase_M13"/>
    <property type="match status" value="1"/>
</dbReference>
<keyword evidence="6" id="KW-0862">Zinc</keyword>
<feature type="domain" description="Peptidase M13 N-terminal" evidence="11">
    <location>
        <begin position="151"/>
        <end position="541"/>
    </location>
</feature>
<evidence type="ECO:0000256" key="8">
    <source>
        <dbReference type="SAM" id="MobiDB-lite"/>
    </source>
</evidence>
<dbReference type="CDD" id="cd08662">
    <property type="entry name" value="M13"/>
    <property type="match status" value="1"/>
</dbReference>
<protein>
    <recommendedName>
        <fullName evidence="14">Peptidase M13 N-terminal domain-containing protein</fullName>
    </recommendedName>
</protein>
<sequence length="810" mass="92435">MPGSSAHPQFGKADSQLPLTSATSRNSSTKSSLFPPKGTDRAMDMEIQQVPWWNRRSQMERRLFILAVLLLCLAVGLALALVSVVYSQSQKDSNSLHKTTAAFTGDDSSVQTNGHYIGSNEDANAQSYCLTPSCIRSAGELLDNMDDKVNPCVDFFQFSCGGFIKKTSIPDDRTRMSSFSVLGDKLLTQVRLLLEEENSPDEAKSFHMARYVYQSCMDKEGIERLGVDPLKQILRTLGGWPVLEGASWNGSNYIWYEQVYRFRKMGYSVDYFVDFSVTTDLKNSSWRILDLDQPGLGMSREYLIKGFFDEDVQAYLHYMIDVATFLGADPSTVAQEMKEVLEFEIMLANFSLPREERRNASKLYNPMRIKDVSNFDPHTPWLEYINNILTSDIIQVSEDEIIIVDVPEYLVKFSSFIQKVPARVQSNYMLWRVAAASMKYLNEEARKISLRFSEKLTGKSEETPRWRTCVGAAKGSLANAVGAMYVRRYFDEASKQAALDMVADIRTEFDSILEKVDWMDANTKRRAKQKAKDIVEHIGYPPELLDNEKLNELYAGLELNSTHYLGNALNMTVFGTNYAFSKLRERVNKTDWIRHGRPAVVNAFYSPLENSIQFPAGILQGIFFSNDRPKYMNYGAIGWVIGHEITHGFDDQGRQFDMEGNLVDWWEPITKERYLQKAQCIIQQYGNYTIPHLELSLNGINTQGENIADNGGIKEAYQAYEKWVARTHQKEQLLPGLGKFNQRQLFWMSAANVWCAKYRDKALKLRVLTGVHSPDMFRVRGPFSNMPEFSRDFQCPLGSPMNPEKKCEVW</sequence>
<dbReference type="GO" id="GO:0016485">
    <property type="term" value="P:protein processing"/>
    <property type="evidence" value="ECO:0007669"/>
    <property type="project" value="TreeGrafter"/>
</dbReference>
<keyword evidence="9" id="KW-0812">Transmembrane</keyword>
<keyword evidence="3" id="KW-0645">Protease</keyword>
<feature type="region of interest" description="Disordered" evidence="8">
    <location>
        <begin position="1"/>
        <end position="40"/>
    </location>
</feature>
<comment type="caution">
    <text evidence="12">The sequence shown here is derived from an EMBL/GenBank/DDBJ whole genome shotgun (WGS) entry which is preliminary data.</text>
</comment>
<dbReference type="PANTHER" id="PTHR11733:SF224">
    <property type="entry name" value="NEPRILYSIN-2"/>
    <property type="match status" value="1"/>
</dbReference>
<evidence type="ECO:0000256" key="4">
    <source>
        <dbReference type="ARBA" id="ARBA00022723"/>
    </source>
</evidence>
<evidence type="ECO:0008006" key="14">
    <source>
        <dbReference type="Google" id="ProtNLM"/>
    </source>
</evidence>
<comment type="similarity">
    <text evidence="2">Belongs to the peptidase M13 family.</text>
</comment>
<keyword evidence="9" id="KW-1133">Transmembrane helix</keyword>
<feature type="compositionally biased region" description="Low complexity" evidence="8">
    <location>
        <begin position="20"/>
        <end position="32"/>
    </location>
</feature>
<evidence type="ECO:0000313" key="12">
    <source>
        <dbReference type="EMBL" id="TRY73034.1"/>
    </source>
</evidence>
<dbReference type="AlphaFoldDB" id="A0A553P5S9"/>
<dbReference type="GO" id="GO:0004222">
    <property type="term" value="F:metalloendopeptidase activity"/>
    <property type="evidence" value="ECO:0007669"/>
    <property type="project" value="InterPro"/>
</dbReference>
<dbReference type="PANTHER" id="PTHR11733">
    <property type="entry name" value="ZINC METALLOPROTEASE FAMILY M13 NEPRILYSIN-RELATED"/>
    <property type="match status" value="1"/>
</dbReference>
<dbReference type="GO" id="GO:0005886">
    <property type="term" value="C:plasma membrane"/>
    <property type="evidence" value="ECO:0007669"/>
    <property type="project" value="TreeGrafter"/>
</dbReference>
<comment type="cofactor">
    <cofactor evidence="1">
        <name>Zn(2+)</name>
        <dbReference type="ChEBI" id="CHEBI:29105"/>
    </cofactor>
</comment>
<dbReference type="GO" id="GO:0046872">
    <property type="term" value="F:metal ion binding"/>
    <property type="evidence" value="ECO:0007669"/>
    <property type="project" value="UniProtKB-KW"/>
</dbReference>
<evidence type="ECO:0000256" key="1">
    <source>
        <dbReference type="ARBA" id="ARBA00001947"/>
    </source>
</evidence>
<keyword evidence="9" id="KW-0472">Membrane</keyword>
<accession>A0A553P5S9</accession>
<evidence type="ECO:0000256" key="7">
    <source>
        <dbReference type="ARBA" id="ARBA00023049"/>
    </source>
</evidence>
<dbReference type="Pfam" id="PF05649">
    <property type="entry name" value="Peptidase_M13_N"/>
    <property type="match status" value="1"/>
</dbReference>
<proteinExistence type="inferred from homology"/>
<dbReference type="Proteomes" id="UP000318571">
    <property type="component" value="Chromosome 3"/>
</dbReference>
<evidence type="ECO:0000256" key="5">
    <source>
        <dbReference type="ARBA" id="ARBA00022801"/>
    </source>
</evidence>
<reference evidence="12 13" key="1">
    <citation type="journal article" date="2018" name="Nat. Ecol. Evol.">
        <title>Genomic signatures of mitonuclear coevolution across populations of Tigriopus californicus.</title>
        <authorList>
            <person name="Barreto F.S."/>
            <person name="Watson E.T."/>
            <person name="Lima T.G."/>
            <person name="Willett C.S."/>
            <person name="Edmands S."/>
            <person name="Li W."/>
            <person name="Burton R.S."/>
        </authorList>
    </citation>
    <scope>NUCLEOTIDE SEQUENCE [LARGE SCALE GENOMIC DNA]</scope>
    <source>
        <strain evidence="12 13">San Diego</strain>
    </source>
</reference>
<evidence type="ECO:0000256" key="3">
    <source>
        <dbReference type="ARBA" id="ARBA00022670"/>
    </source>
</evidence>
<dbReference type="InterPro" id="IPR042089">
    <property type="entry name" value="Peptidase_M13_dom_2"/>
</dbReference>
<dbReference type="InterPro" id="IPR024079">
    <property type="entry name" value="MetalloPept_cat_dom_sf"/>
</dbReference>
<feature type="domain" description="Peptidase M13 C-terminal" evidence="10">
    <location>
        <begin position="602"/>
        <end position="809"/>
    </location>
</feature>
<evidence type="ECO:0000256" key="9">
    <source>
        <dbReference type="SAM" id="Phobius"/>
    </source>
</evidence>
<feature type="transmembrane region" description="Helical" evidence="9">
    <location>
        <begin position="63"/>
        <end position="86"/>
    </location>
</feature>
<dbReference type="Gene3D" id="3.40.390.10">
    <property type="entry name" value="Collagenase (Catalytic Domain)"/>
    <property type="match status" value="1"/>
</dbReference>
<organism evidence="12 13">
    <name type="scientific">Tigriopus californicus</name>
    <name type="common">Marine copepod</name>
    <dbReference type="NCBI Taxonomy" id="6832"/>
    <lineage>
        <taxon>Eukaryota</taxon>
        <taxon>Metazoa</taxon>
        <taxon>Ecdysozoa</taxon>
        <taxon>Arthropoda</taxon>
        <taxon>Crustacea</taxon>
        <taxon>Multicrustacea</taxon>
        <taxon>Hexanauplia</taxon>
        <taxon>Copepoda</taxon>
        <taxon>Harpacticoida</taxon>
        <taxon>Harpacticidae</taxon>
        <taxon>Tigriopus</taxon>
    </lineage>
</organism>
<dbReference type="InterPro" id="IPR008753">
    <property type="entry name" value="Peptidase_M13_N"/>
</dbReference>
<evidence type="ECO:0000259" key="11">
    <source>
        <dbReference type="Pfam" id="PF05649"/>
    </source>
</evidence>
<name>A0A553P5S9_TIGCA</name>
<evidence type="ECO:0000259" key="10">
    <source>
        <dbReference type="Pfam" id="PF01431"/>
    </source>
</evidence>
<dbReference type="PROSITE" id="PS51885">
    <property type="entry name" value="NEPRILYSIN"/>
    <property type="match status" value="1"/>
</dbReference>
<dbReference type="OMA" id="STMATHI"/>
<dbReference type="SUPFAM" id="SSF55486">
    <property type="entry name" value="Metalloproteases ('zincins'), catalytic domain"/>
    <property type="match status" value="1"/>
</dbReference>